<dbReference type="Gene3D" id="3.40.1190.20">
    <property type="match status" value="1"/>
</dbReference>
<evidence type="ECO:0000259" key="4">
    <source>
        <dbReference type="Pfam" id="PF00294"/>
    </source>
</evidence>
<evidence type="ECO:0000313" key="6">
    <source>
        <dbReference type="Proteomes" id="UP000190080"/>
    </source>
</evidence>
<dbReference type="GO" id="GO:0016301">
    <property type="term" value="F:kinase activity"/>
    <property type="evidence" value="ECO:0007669"/>
    <property type="project" value="UniProtKB-KW"/>
</dbReference>
<dbReference type="Proteomes" id="UP000190080">
    <property type="component" value="Unassembled WGS sequence"/>
</dbReference>
<protein>
    <submittedName>
        <fullName evidence="5">Fructosamine kinase FrlD</fullName>
        <ecNumber evidence="5">2.7.1.-</ecNumber>
    </submittedName>
</protein>
<dbReference type="EC" id="2.7.1.-" evidence="5"/>
<keyword evidence="3 5" id="KW-0418">Kinase</keyword>
<dbReference type="InterPro" id="IPR029056">
    <property type="entry name" value="Ribokinase-like"/>
</dbReference>
<keyword evidence="2 5" id="KW-0808">Transferase</keyword>
<evidence type="ECO:0000256" key="2">
    <source>
        <dbReference type="ARBA" id="ARBA00022679"/>
    </source>
</evidence>
<comment type="similarity">
    <text evidence="1">Belongs to the carbohydrate kinase PfkB family.</text>
</comment>
<evidence type="ECO:0000256" key="3">
    <source>
        <dbReference type="ARBA" id="ARBA00022777"/>
    </source>
</evidence>
<proteinExistence type="inferred from homology"/>
<dbReference type="SUPFAM" id="SSF53613">
    <property type="entry name" value="Ribokinase-like"/>
    <property type="match status" value="1"/>
</dbReference>
<evidence type="ECO:0000313" key="5">
    <source>
        <dbReference type="EMBL" id="OPJ58020.1"/>
    </source>
</evidence>
<dbReference type="AlphaFoldDB" id="A0A1V4IDQ9"/>
<sequence length="288" mass="32445">MEYDVSVVGFGDNVVDIYVHKNTQYPGGNCVNFAVYAKMFGVRRSAYMGYFGINKDADHVISILDNLNIEMVKCKQIEGENGYSRCTLKDGERVFLDYNEGGVRSKHIYNLDRFDLEYLKEFDLIHCGNYCYMESQLPKIHNAGLKLSFDFSDDSTEQYYSEIAPLVNYAFCSFDGSDEEVKQHLTKIASYGPEIACASRGKKGCIIYDGNKFYEQSAKPIEKVVDTMGAGDSLITTFMVGYIDRIKKGIDKEKAIKESIEKAAEFAATVCQMEGAFGYGCRVLIPRD</sequence>
<dbReference type="InterPro" id="IPR011611">
    <property type="entry name" value="PfkB_dom"/>
</dbReference>
<dbReference type="RefSeq" id="WP_079427465.1">
    <property type="nucleotide sequence ID" value="NZ_MZGV01000066.1"/>
</dbReference>
<name>A0A1V4IDQ9_9CLOT</name>
<dbReference type="PANTHER" id="PTHR43085">
    <property type="entry name" value="HEXOKINASE FAMILY MEMBER"/>
    <property type="match status" value="1"/>
</dbReference>
<evidence type="ECO:0000256" key="1">
    <source>
        <dbReference type="ARBA" id="ARBA00010688"/>
    </source>
</evidence>
<comment type="caution">
    <text evidence="5">The sequence shown here is derived from an EMBL/GenBank/DDBJ whole genome shotgun (WGS) entry which is preliminary data.</text>
</comment>
<dbReference type="OrthoDB" id="9775849at2"/>
<dbReference type="InterPro" id="IPR050306">
    <property type="entry name" value="PfkB_Carbo_kinase"/>
</dbReference>
<gene>
    <name evidence="5" type="primary">frlD_4</name>
    <name evidence="5" type="ORF">CLORY_38180</name>
</gene>
<feature type="domain" description="Carbohydrate kinase PfkB" evidence="4">
    <location>
        <begin position="14"/>
        <end position="276"/>
    </location>
</feature>
<organism evidence="5 6">
    <name type="scientific">Clostridium oryzae</name>
    <dbReference type="NCBI Taxonomy" id="1450648"/>
    <lineage>
        <taxon>Bacteria</taxon>
        <taxon>Bacillati</taxon>
        <taxon>Bacillota</taxon>
        <taxon>Clostridia</taxon>
        <taxon>Eubacteriales</taxon>
        <taxon>Clostridiaceae</taxon>
        <taxon>Clostridium</taxon>
    </lineage>
</organism>
<dbReference type="EMBL" id="MZGV01000066">
    <property type="protein sequence ID" value="OPJ58020.1"/>
    <property type="molecule type" value="Genomic_DNA"/>
</dbReference>
<dbReference type="STRING" id="1450648.CLORY_38180"/>
<accession>A0A1V4IDQ9</accession>
<keyword evidence="6" id="KW-1185">Reference proteome</keyword>
<dbReference type="PANTHER" id="PTHR43085:SF41">
    <property type="entry name" value="FRUCTOSELYSINE 6-KINASE"/>
    <property type="match status" value="1"/>
</dbReference>
<reference evidence="5 6" key="1">
    <citation type="submission" date="2017-03" db="EMBL/GenBank/DDBJ databases">
        <title>Genome sequence of Clostridium oryzae DSM 28571.</title>
        <authorList>
            <person name="Poehlein A."/>
            <person name="Daniel R."/>
        </authorList>
    </citation>
    <scope>NUCLEOTIDE SEQUENCE [LARGE SCALE GENOMIC DNA]</scope>
    <source>
        <strain evidence="5 6">DSM 28571</strain>
    </source>
</reference>
<dbReference type="Pfam" id="PF00294">
    <property type="entry name" value="PfkB"/>
    <property type="match status" value="1"/>
</dbReference>